<protein>
    <submittedName>
        <fullName evidence="2">Uncharacterized protein</fullName>
    </submittedName>
</protein>
<evidence type="ECO:0000313" key="2">
    <source>
        <dbReference type="EMBL" id="VFR50179.1"/>
    </source>
</evidence>
<reference evidence="2" key="1">
    <citation type="submission" date="2019-03" db="EMBL/GenBank/DDBJ databases">
        <authorList>
            <person name="Danneels B."/>
        </authorList>
    </citation>
    <scope>NUCLEOTIDE SEQUENCE</scope>
</reference>
<dbReference type="AlphaFoldDB" id="A0A484RLT0"/>
<evidence type="ECO:0000313" key="1">
    <source>
        <dbReference type="EMBL" id="VFR49266.1"/>
    </source>
</evidence>
<sequence>MRLSSLLHPTVWKLLCQSMLSQMWLRWPLLLWERQKLLPPQLLRQALR</sequence>
<dbReference type="EMBL" id="CAADIE010000035">
    <property type="protein sequence ID" value="VFR50179.1"/>
    <property type="molecule type" value="Genomic_DNA"/>
</dbReference>
<accession>A0A484RLT0</accession>
<gene>
    <name evidence="2" type="ORF">BER1_2736</name>
    <name evidence="1" type="ORF">BER2_4593</name>
</gene>
<dbReference type="EMBL" id="CAADIH010000033">
    <property type="protein sequence ID" value="VFR49266.1"/>
    <property type="molecule type" value="Genomic_DNA"/>
</dbReference>
<organism evidence="2">
    <name type="scientific">plant metagenome</name>
    <dbReference type="NCBI Taxonomy" id="1297885"/>
    <lineage>
        <taxon>unclassified sequences</taxon>
        <taxon>metagenomes</taxon>
        <taxon>organismal metagenomes</taxon>
    </lineage>
</organism>
<proteinExistence type="predicted"/>
<name>A0A484RLT0_9ZZZZ</name>